<reference evidence="1" key="1">
    <citation type="submission" date="2021-05" db="EMBL/GenBank/DDBJ databases">
        <authorList>
            <person name="Scholz U."/>
            <person name="Mascher M."/>
            <person name="Fiebig A."/>
        </authorList>
    </citation>
    <scope>NUCLEOTIDE SEQUENCE [LARGE SCALE GENOMIC DNA]</scope>
</reference>
<name>A0ACD5X0R9_AVESA</name>
<evidence type="ECO:0000313" key="1">
    <source>
        <dbReference type="EnsemblPlants" id="AVESA.00010b.r2.4CG1301380.1.CDS"/>
    </source>
</evidence>
<organism evidence="1 2">
    <name type="scientific">Avena sativa</name>
    <name type="common">Oat</name>
    <dbReference type="NCBI Taxonomy" id="4498"/>
    <lineage>
        <taxon>Eukaryota</taxon>
        <taxon>Viridiplantae</taxon>
        <taxon>Streptophyta</taxon>
        <taxon>Embryophyta</taxon>
        <taxon>Tracheophyta</taxon>
        <taxon>Spermatophyta</taxon>
        <taxon>Magnoliopsida</taxon>
        <taxon>Liliopsida</taxon>
        <taxon>Poales</taxon>
        <taxon>Poaceae</taxon>
        <taxon>BOP clade</taxon>
        <taxon>Pooideae</taxon>
        <taxon>Poodae</taxon>
        <taxon>Poeae</taxon>
        <taxon>Poeae Chloroplast Group 1 (Aveneae type)</taxon>
        <taxon>Aveninae</taxon>
        <taxon>Avena</taxon>
    </lineage>
</organism>
<proteinExistence type="predicted"/>
<accession>A0ACD5X0R9</accession>
<sequence>MKSGTKTCTGFKQSHLNACAKDLNGHFQLSLTGTRIGRHTRNWMRKFQKILQLKNLSGAGWDEEQRMIVLDHEHYTNHVKSHKEDAAFLNKTIEHYNEMAAIHGASLATGQYARGSNEPLATEVTNLEEVANNGDAPDVEVTQSHNVG</sequence>
<dbReference type="Proteomes" id="UP001732700">
    <property type="component" value="Chromosome 4C"/>
</dbReference>
<reference evidence="1" key="2">
    <citation type="submission" date="2025-09" db="UniProtKB">
        <authorList>
            <consortium name="EnsemblPlants"/>
        </authorList>
    </citation>
    <scope>IDENTIFICATION</scope>
</reference>
<protein>
    <submittedName>
        <fullName evidence="1">Uncharacterized protein</fullName>
    </submittedName>
</protein>
<evidence type="ECO:0000313" key="2">
    <source>
        <dbReference type="Proteomes" id="UP001732700"/>
    </source>
</evidence>
<dbReference type="EnsemblPlants" id="AVESA.00010b.r2.4CG1301380.1">
    <property type="protein sequence ID" value="AVESA.00010b.r2.4CG1301380.1.CDS"/>
    <property type="gene ID" value="AVESA.00010b.r2.4CG1301380"/>
</dbReference>
<keyword evidence="2" id="KW-1185">Reference proteome</keyword>